<name>A0A511XNM9_9PROT</name>
<keyword evidence="2" id="KW-1185">Reference proteome</keyword>
<gene>
    <name evidence="1" type="ORF">AOE01nite_27920</name>
</gene>
<organism evidence="1 2">
    <name type="scientific">Acetobacter oeni</name>
    <dbReference type="NCBI Taxonomy" id="304077"/>
    <lineage>
        <taxon>Bacteria</taxon>
        <taxon>Pseudomonadati</taxon>
        <taxon>Pseudomonadota</taxon>
        <taxon>Alphaproteobacteria</taxon>
        <taxon>Acetobacterales</taxon>
        <taxon>Acetobacteraceae</taxon>
        <taxon>Acetobacter</taxon>
    </lineage>
</organism>
<dbReference type="EMBL" id="BJYG01000045">
    <property type="protein sequence ID" value="GEN64568.1"/>
    <property type="molecule type" value="Genomic_DNA"/>
</dbReference>
<accession>A0A511XNM9</accession>
<protein>
    <recommendedName>
        <fullName evidence="3">Phosphoglycerate mutase</fullName>
    </recommendedName>
</protein>
<reference evidence="1 2" key="1">
    <citation type="submission" date="2019-07" db="EMBL/GenBank/DDBJ databases">
        <title>Whole genome shotgun sequence of Acetobacter oeni NBRC 105207.</title>
        <authorList>
            <person name="Hosoyama A."/>
            <person name="Uohara A."/>
            <person name="Ohji S."/>
            <person name="Ichikawa N."/>
        </authorList>
    </citation>
    <scope>NUCLEOTIDE SEQUENCE [LARGE SCALE GENOMIC DNA]</scope>
    <source>
        <strain evidence="1 2">NBRC 105207</strain>
    </source>
</reference>
<dbReference type="SUPFAM" id="SSF53254">
    <property type="entry name" value="Phosphoglycerate mutase-like"/>
    <property type="match status" value="1"/>
</dbReference>
<dbReference type="RefSeq" id="WP_146891243.1">
    <property type="nucleotide sequence ID" value="NZ_BJYG01000045.1"/>
</dbReference>
<dbReference type="AlphaFoldDB" id="A0A511XNM9"/>
<dbReference type="Proteomes" id="UP000321746">
    <property type="component" value="Unassembled WGS sequence"/>
</dbReference>
<proteinExistence type="predicted"/>
<evidence type="ECO:0000313" key="1">
    <source>
        <dbReference type="EMBL" id="GEN64568.1"/>
    </source>
</evidence>
<evidence type="ECO:0008006" key="3">
    <source>
        <dbReference type="Google" id="ProtNLM"/>
    </source>
</evidence>
<dbReference type="OrthoDB" id="8448116at2"/>
<dbReference type="Gene3D" id="3.40.50.1240">
    <property type="entry name" value="Phosphoglycerate mutase-like"/>
    <property type="match status" value="1"/>
</dbReference>
<dbReference type="InterPro" id="IPR029033">
    <property type="entry name" value="His_PPase_superfam"/>
</dbReference>
<evidence type="ECO:0000313" key="2">
    <source>
        <dbReference type="Proteomes" id="UP000321746"/>
    </source>
</evidence>
<sequence>MTKSNILLIRHAEKPDKCLHETGIDNHGRDDPYSLSKKGWQRAKGLVGLFTNEEDRLPVPDRIFASAFRPDGGHSRRPEQTVLPLSETLHCPIDLTWALHQEKELSVALSGLKGTSLVCWQHQGLADLAKAVLVTQWFSALQEWPPDCYDMIWRISRSGSETRWGFVSYHMTDDGGLQLHADETGRPPL</sequence>
<comment type="caution">
    <text evidence="1">The sequence shown here is derived from an EMBL/GenBank/DDBJ whole genome shotgun (WGS) entry which is preliminary data.</text>
</comment>